<evidence type="ECO:0000313" key="1">
    <source>
        <dbReference type="EMBL" id="MDU0344928.1"/>
    </source>
</evidence>
<evidence type="ECO:0000313" key="2">
    <source>
        <dbReference type="Proteomes" id="UP001261125"/>
    </source>
</evidence>
<accession>A0ABU3SJF0</accession>
<sequence>MTASRTRSAAAAASVHEHGWVTESVHATSAGRVRYVRCAGCDAWRVDADAAAAIPPTAVSRVIA</sequence>
<dbReference type="RefSeq" id="WP_316003586.1">
    <property type="nucleotide sequence ID" value="NZ_JAWDIT010000001.1"/>
</dbReference>
<organism evidence="1 2">
    <name type="scientific">Microbacterium phycohabitans</name>
    <dbReference type="NCBI Taxonomy" id="3075993"/>
    <lineage>
        <taxon>Bacteria</taxon>
        <taxon>Bacillati</taxon>
        <taxon>Actinomycetota</taxon>
        <taxon>Actinomycetes</taxon>
        <taxon>Micrococcales</taxon>
        <taxon>Microbacteriaceae</taxon>
        <taxon>Microbacterium</taxon>
    </lineage>
</organism>
<name>A0ABU3SJF0_9MICO</name>
<gene>
    <name evidence="1" type="ORF">RWH44_04355</name>
</gene>
<reference evidence="1 2" key="1">
    <citation type="submission" date="2023-09" db="EMBL/GenBank/DDBJ databases">
        <title>Microbacterium fusihabitans sp. nov., Microbacterium phycihabitans sp. nov., and Microbacterium cervinum sp. nov., isolated from dried seaweeds of beach.</title>
        <authorList>
            <person name="Lee S.D."/>
        </authorList>
    </citation>
    <scope>NUCLEOTIDE SEQUENCE [LARGE SCALE GENOMIC DNA]</scope>
    <source>
        <strain evidence="1 2">KSW2-29</strain>
    </source>
</reference>
<dbReference type="EMBL" id="JAWDIT010000001">
    <property type="protein sequence ID" value="MDU0344928.1"/>
    <property type="molecule type" value="Genomic_DNA"/>
</dbReference>
<proteinExistence type="predicted"/>
<keyword evidence="2" id="KW-1185">Reference proteome</keyword>
<protein>
    <submittedName>
        <fullName evidence="1">Uncharacterized protein</fullName>
    </submittedName>
</protein>
<comment type="caution">
    <text evidence="1">The sequence shown here is derived from an EMBL/GenBank/DDBJ whole genome shotgun (WGS) entry which is preliminary data.</text>
</comment>
<dbReference type="Proteomes" id="UP001261125">
    <property type="component" value="Unassembled WGS sequence"/>
</dbReference>